<feature type="compositionally biased region" description="Polar residues" evidence="7">
    <location>
        <begin position="1475"/>
        <end position="1491"/>
    </location>
</feature>
<feature type="compositionally biased region" description="Basic residues" evidence="7">
    <location>
        <begin position="1755"/>
        <end position="1768"/>
    </location>
</feature>
<evidence type="ECO:0000256" key="2">
    <source>
        <dbReference type="ARBA" id="ARBA00022692"/>
    </source>
</evidence>
<feature type="compositionally biased region" description="Acidic residues" evidence="7">
    <location>
        <begin position="2009"/>
        <end position="2022"/>
    </location>
</feature>
<accession>A0ABN8LG38</accession>
<keyword evidence="12" id="KW-1185">Reference proteome</keyword>
<evidence type="ECO:0000259" key="9">
    <source>
        <dbReference type="PROSITE" id="PS50221"/>
    </source>
</evidence>
<feature type="compositionally biased region" description="Acidic residues" evidence="7">
    <location>
        <begin position="2040"/>
        <end position="2051"/>
    </location>
</feature>
<evidence type="ECO:0000256" key="1">
    <source>
        <dbReference type="ARBA" id="ARBA00004370"/>
    </source>
</evidence>
<comment type="subcellular location">
    <subcellularLocation>
        <location evidence="1">Membrane</location>
    </subcellularLocation>
</comment>
<keyword evidence="3 8" id="KW-1133">Transmembrane helix</keyword>
<feature type="compositionally biased region" description="Polar residues" evidence="7">
    <location>
        <begin position="2560"/>
        <end position="2570"/>
    </location>
</feature>
<feature type="region of interest" description="Disordered" evidence="7">
    <location>
        <begin position="1327"/>
        <end position="1384"/>
    </location>
</feature>
<feature type="region of interest" description="Disordered" evidence="7">
    <location>
        <begin position="224"/>
        <end position="257"/>
    </location>
</feature>
<feature type="compositionally biased region" description="Polar residues" evidence="7">
    <location>
        <begin position="1241"/>
        <end position="1252"/>
    </location>
</feature>
<dbReference type="Gene3D" id="1.25.40.610">
    <property type="match status" value="1"/>
</dbReference>
<dbReference type="Pfam" id="PF16489">
    <property type="entry name" value="GAIN"/>
    <property type="match status" value="1"/>
</dbReference>
<feature type="compositionally biased region" description="Basic and acidic residues" evidence="7">
    <location>
        <begin position="734"/>
        <end position="746"/>
    </location>
</feature>
<feature type="compositionally biased region" description="Basic residues" evidence="7">
    <location>
        <begin position="2095"/>
        <end position="2115"/>
    </location>
</feature>
<feature type="compositionally biased region" description="Basic and acidic residues" evidence="7">
    <location>
        <begin position="1954"/>
        <end position="1968"/>
    </location>
</feature>
<feature type="compositionally biased region" description="Basic and acidic residues" evidence="7">
    <location>
        <begin position="3451"/>
        <end position="3461"/>
    </location>
</feature>
<feature type="compositionally biased region" description="Acidic residues" evidence="7">
    <location>
        <begin position="1073"/>
        <end position="1085"/>
    </location>
</feature>
<feature type="region of interest" description="Disordered" evidence="7">
    <location>
        <begin position="1475"/>
        <end position="1536"/>
    </location>
</feature>
<feature type="compositionally biased region" description="Basic and acidic residues" evidence="7">
    <location>
        <begin position="366"/>
        <end position="388"/>
    </location>
</feature>
<feature type="compositionally biased region" description="Basic residues" evidence="7">
    <location>
        <begin position="2182"/>
        <end position="2195"/>
    </location>
</feature>
<feature type="region of interest" description="Disordered" evidence="7">
    <location>
        <begin position="3383"/>
        <end position="3461"/>
    </location>
</feature>
<evidence type="ECO:0000313" key="12">
    <source>
        <dbReference type="Proteomes" id="UP001159427"/>
    </source>
</evidence>
<feature type="compositionally biased region" description="Acidic residues" evidence="7">
    <location>
        <begin position="511"/>
        <end position="520"/>
    </location>
</feature>
<feature type="compositionally biased region" description="Basic and acidic residues" evidence="7">
    <location>
        <begin position="756"/>
        <end position="777"/>
    </location>
</feature>
<feature type="compositionally biased region" description="Basic and acidic residues" evidence="7">
    <location>
        <begin position="1702"/>
        <end position="1754"/>
    </location>
</feature>
<dbReference type="InterPro" id="IPR046338">
    <property type="entry name" value="GAIN_dom_sf"/>
</dbReference>
<feature type="compositionally biased region" description="Basic residues" evidence="7">
    <location>
        <begin position="2380"/>
        <end position="2393"/>
    </location>
</feature>
<feature type="region of interest" description="Disordered" evidence="7">
    <location>
        <begin position="425"/>
        <end position="938"/>
    </location>
</feature>
<keyword evidence="2 8" id="KW-0812">Transmembrane</keyword>
<dbReference type="InterPro" id="IPR057244">
    <property type="entry name" value="GAIN_B"/>
</dbReference>
<feature type="compositionally biased region" description="Polar residues" evidence="7">
    <location>
        <begin position="1104"/>
        <end position="1117"/>
    </location>
</feature>
<feature type="compositionally biased region" description="Basic and acidic residues" evidence="7">
    <location>
        <begin position="2196"/>
        <end position="2209"/>
    </location>
</feature>
<feature type="compositionally biased region" description="Basic and acidic residues" evidence="7">
    <location>
        <begin position="2137"/>
        <end position="2156"/>
    </location>
</feature>
<feature type="compositionally biased region" description="Polar residues" evidence="7">
    <location>
        <begin position="1526"/>
        <end position="1536"/>
    </location>
</feature>
<dbReference type="EMBL" id="CALNXI010000034">
    <property type="protein sequence ID" value="CAH3016062.1"/>
    <property type="molecule type" value="Genomic_DNA"/>
</dbReference>
<feature type="compositionally biased region" description="Basic and acidic residues" evidence="7">
    <location>
        <begin position="816"/>
        <end position="829"/>
    </location>
</feature>
<feature type="compositionally biased region" description="Polar residues" evidence="7">
    <location>
        <begin position="2733"/>
        <end position="2749"/>
    </location>
</feature>
<feature type="compositionally biased region" description="Acidic residues" evidence="7">
    <location>
        <begin position="721"/>
        <end position="733"/>
    </location>
</feature>
<feature type="region of interest" description="Disordered" evidence="7">
    <location>
        <begin position="2658"/>
        <end position="2696"/>
    </location>
</feature>
<feature type="compositionally biased region" description="Basic and acidic residues" evidence="7">
    <location>
        <begin position="1769"/>
        <end position="1787"/>
    </location>
</feature>
<evidence type="ECO:0000256" key="6">
    <source>
        <dbReference type="ARBA" id="ARBA00023180"/>
    </source>
</evidence>
<feature type="compositionally biased region" description="Acidic residues" evidence="7">
    <location>
        <begin position="2122"/>
        <end position="2136"/>
    </location>
</feature>
<dbReference type="PROSITE" id="PS50227">
    <property type="entry name" value="G_PROTEIN_RECEP_F2_3"/>
    <property type="match status" value="1"/>
</dbReference>
<feature type="compositionally biased region" description="Low complexity" evidence="7">
    <location>
        <begin position="1508"/>
        <end position="1520"/>
    </location>
</feature>
<feature type="compositionally biased region" description="Basic residues" evidence="7">
    <location>
        <begin position="1692"/>
        <end position="1701"/>
    </location>
</feature>
<dbReference type="PANTHER" id="PTHR45813:SF8">
    <property type="entry name" value="IG-LIKE DOMAIN-CONTAINING PROTEIN"/>
    <property type="match status" value="1"/>
</dbReference>
<dbReference type="Gene3D" id="2.60.220.50">
    <property type="match status" value="1"/>
</dbReference>
<keyword evidence="6" id="KW-0325">Glycoprotein</keyword>
<feature type="region of interest" description="Disordered" evidence="7">
    <location>
        <begin position="2733"/>
        <end position="2835"/>
    </location>
</feature>
<sequence>MVKFTRMTQHAVNFHRWIFVLAILFSAAVTNVGTQLQSKSCTNQQASKNRNAFSFRTFGNVSSLEDCVDLCCGDETCELAILSKGFHCFGVSCFEPKVCHRILDRLLMDDEREIGRSSRNTGRKDFIRHTSQIANPKCPQRFVPSFQVLLLGRRSPRDVYKLRAQPTDASQCSAQCCRSRDCSLSFIEDDECFGVTGAIGNGTNSEQGSRIGLQIAIIDRNKEVSRSLDDDDEDPDELGSDDADKDTPTTKPVVSTITSKSKLRHFTDIPKKGKTHKLAAGKIASSSAKETKRTFLSGAHIAAKSDVTYSRVPLRKMGATEKRKQILSSGKDSFSHVISKTRALNVNGADKQASEVSNMVTPPDSPARKETTIHGRTRGNETPKHEGHSSPTLVGNRQYQASDLWNFKGSKFDLKSRKVRVESFASHSAEKSFLEDDEIGSSQNFDSSSYEKEGLSADGEMSGDDVVSGDVDSSGDGDLGRYGYLSGHRLPIRAVKDSSKGYNDVSGEGEGQNDSEDESGYDSSGEDKHFSGNDDDFSGDSVDTMTYNPMRHKVSAGEREEYETTRKTVDVNFSGSGDGESDEGSGDNSEIQKKTSLNKNNKKRKMDLVEALDDLDEGTTRKSGSVVPLPQRGSAMMKSKVKANSSHPNSQEDVKEIKRSKIIEHLNDLGSGDADSEKSSKEVAKLHQEANNSREEGEKKVNKKLRKLKHRDNTREKSDLMEEADALGSDDDGNEKISESVEHLLHETTNSAKKREKVDNKQISPKQKDSLRRKSELVNDPDDLGSDDDDEKKARKATHLLQETRTSKTAKKLQKAGKETIKLKEDSISKKSTIAEVPNSPTSDEGDDGSNRKVFIAHKQSSISEAENQNKKFLGKQVIVKSQKEGSKREEIEHAEDPDELGSDNDDEEKVSKALSRLSYQISTPKVSKNRKNHLALKKEGIVKEKVNLVEDVHELGSDDSDPLSANQDTSRKMATRLPSQTQVSRTGRKQQKFNRSSSTKEKIDFVQDLNDLGLHDDKSGISKLRKHDALTPTKVTKLSKTSNRSISGEKNKTVKYLKSSDGQTASNLNLAEDLDDLGADDDYVDETKPEQPALSLPVRTNDRTGQIPSAQRTSSGGHMGSPPRNKDTKQASTTFGLSVGDGNKSHIVSRQSEHSVSGGLTHHGISRKGGHVLGPIQVKGKSDLTKASRVKDEKQKQETMHIKEKEPGQAASLKQVKEPSPSIKTENILNSKSREAIVQNKGTKGNSTNPHQAKLTITEPTKPKKVPTSSETLKTIPKNRSDGVPLNNQATLTRTKTVMAPIASNDKLKVSVKTHIANKNHLNVTSKERAEKSTLRDENKSAIKANKPKESVALKRKDTAKQRNTPSIDGHKNRTKGRKGTKKFSKVSSKFEVIDDLMKFAYRKKSVKNKVEHSVASGKKTSSGKTIPQQQGREKGLTNDNGTIRGKQPMTLHSTKTKTIYPVHRKKVIINHLQSSGKLAAKKSQTTASPPVSRHFPLTTQFHASSKKNGSSSSTLPSKAHLRTQETNPPERNQNTYNRAFLSLKQRSNEQVLDNKSELLAHFRNVNGSDGVEFSFKTSGSHHKEKHSKHDLSFDLDDIGDADFDIMMSNDIPHKHLPEKKKVIQSREKHTKSSDEKQHDHSPDSLKKKRKNSDGELRNKGEDKSEESEPDSETHHSHHKHKEITNDVITRKRHHHHHHLPLKETDNNVDSNDRDETHFSKKDEKGRSHDEKKSHHHDRHDTSNSADEKDSERVHHHHKKHRHRATAARKDDFSDDKDNGEDSKVKSDHKKRRKERDKAKNDDKSEKGEKVEHHNHRSHKAHSKKYDNNDWEGNIIPGKVKLVYEKDSDRKRHHKHKTRNEEEINPHKRKHVFEAKKSREDSENNKDDHSHQEHHTESDDYNQHKKYAKDHEAVKKDDSEEKLKIKNDNEEEHAEKKKEVNYEAIKTGRHRFVQHEDDNEGETHQGDDYDSDREDGSSWTSKKDDKDDENEKSNDNDNNSDERGKSDDSEDANENGADDDVKEERPSKETKKNMVVLGEDSDSDNDDDDDEAKHSRKVHERRHGHRHVTEHNIDEQENEKDYLEHKYHEENHKSALHHRRRHKYHRHLKAKHRHHEFDYENKEDDFNGENDDDDEAVGKADRKEKEDEIRRDHYDKKRNRKKQRYHDTAESSEENKDYRARKFHRSHHRHHHLRPVVDIDRIKERPADGYEPDDEKDHVVNDEEHDEEEKFPRRHRTHEHGPAEEENNDENFQREKEGSDDHFAPPEHDRGRWKFKPEEYHREFKGASHQLDNQDFSVNRFMGEENHKGYHHNRRPEYNLRPKFKPRKRKKERWKSRFYYNDNEDPDYEDSGGLFDSSSWTPNENYDDDDFYGGEGNHERRHHRKKHGKYKNRKDRQSYEYWAYGNQYPYYYGYKYHRVRSRYQNNQRQPNPYYDWHNRYRNYNGWKSMPSHWYSNKQPWDETRSWRHHPKWTQRFDDYKPTGYQWHKFYDNNDDYRNRNQPRPTAYPREASTFLPPTSSIWQKQLDATHRGFIGDKGLSQNREPGNNYQDWSRYKPSASLNQASSRYGPQQRPLAGFQPRPNPDAVKPADQTQPLGIVSNYVPPASQQGPGRIDNQTKFRPTVRRQYAGTPPLKVLTPTNDFIKIKNLMDTLNTSSSATNIQPPSSVTSNVQNNANIKNGLPKVNVSSSSQDEDQKRLNGFFNEENGGKKSDILRPKNNSQGQAATNVLVKNNQTEQHTVPKTTSTPAPAKLAPQPTKAADKTSITHTIPIDTTTNNHTNTTSTPKQDAQTSSTTAAPTQKSTTEQSTVAPNIGDVSQSDDSSETGKKHRKHRAPVCIAGKTTDDVTLLRGKKAGNFTNIGDVGDFGIGHDDDDDDEWNDKVSPSGIQEECEAERALGIMWTKTGAGHYSRHPCPREAKGFVKRRCEADSRWLPPNFSDCVSNDYQALFEKSRKLAGGADPSPLIRELSLLTTQNIDNSLIFGGDLDRASDIMAAIVQHNGQTDSLDMTREDVENFVRASSNLLDMTNQQEWFNIQKNKPGSAGVLRLMEMFALQAARRLPREDMADPAITNNIIIKLDRKSPGEGGLTFPDFSNPRIDRWDARHDVIALPSSVFDQGEVSTASINFKSLPYLLPDTNVSSGLGPNSKVISIVMHPHPQGKITPPVTVVLTHIKRRRGNPKCVFWDYTLSPHRGGAWSSRGCWLAFNNHSHSICQCSHLSNFAVLMDLSSDESLQKEQKRERTMALMWIGIPVLIVGVIGGLYMSFSWNRKSGIPSTVTRPSTSLNEKTGLLGQRVVTSQVREEFPASPTRDLYRALSPGYSPTGDLEWQDEFDFDVESGDQRFKQMLLPKLQLLQNQLINEFCDAGKFETKKRILNSKLEEKTEMEEHSPNQKETDTVVEQQKAQLKPTKMRNSIEREPSRKRIRQSRTSSSAELRVRFADESPPSKNRTDEDKERFKRLQQMERRVFAQYLSRWTGNSHLNLSE</sequence>
<feature type="region of interest" description="Disordered" evidence="7">
    <location>
        <begin position="954"/>
        <end position="1001"/>
    </location>
</feature>
<dbReference type="InterPro" id="IPR032471">
    <property type="entry name" value="AGRL2-4_GAIN_subdom_A"/>
</dbReference>
<feature type="compositionally biased region" description="Basic and acidic residues" evidence="7">
    <location>
        <begin position="1327"/>
        <end position="1362"/>
    </location>
</feature>
<dbReference type="Proteomes" id="UP001159427">
    <property type="component" value="Unassembled WGS sequence"/>
</dbReference>
<feature type="compositionally biased region" description="Basic and acidic residues" evidence="7">
    <location>
        <begin position="1797"/>
        <end position="1813"/>
    </location>
</feature>
<dbReference type="SMART" id="SM00008">
    <property type="entry name" value="HormR"/>
    <property type="match status" value="1"/>
</dbReference>
<evidence type="ECO:0000259" key="10">
    <source>
        <dbReference type="PROSITE" id="PS50227"/>
    </source>
</evidence>
<proteinExistence type="predicted"/>
<dbReference type="Pfam" id="PF01825">
    <property type="entry name" value="GPS"/>
    <property type="match status" value="1"/>
</dbReference>
<name>A0ABN8LG38_9CNID</name>
<evidence type="ECO:0000256" key="8">
    <source>
        <dbReference type="SAM" id="Phobius"/>
    </source>
</evidence>
<feature type="region of interest" description="Disordered" evidence="7">
    <location>
        <begin position="2308"/>
        <end position="2327"/>
    </location>
</feature>
<feature type="compositionally biased region" description="Basic and acidic residues" evidence="7">
    <location>
        <begin position="711"/>
        <end position="720"/>
    </location>
</feature>
<feature type="compositionally biased region" description="Basic residues" evidence="7">
    <location>
        <begin position="1814"/>
        <end position="1824"/>
    </location>
</feature>
<feature type="compositionally biased region" description="Basic and acidic residues" evidence="7">
    <location>
        <begin position="2708"/>
        <end position="2717"/>
    </location>
</feature>
<feature type="region of interest" description="Disordered" evidence="7">
    <location>
        <begin position="2534"/>
        <end position="2592"/>
    </location>
</feature>
<evidence type="ECO:0000256" key="4">
    <source>
        <dbReference type="ARBA" id="ARBA00023136"/>
    </source>
</evidence>
<evidence type="ECO:0000313" key="11">
    <source>
        <dbReference type="EMBL" id="CAH3016062.1"/>
    </source>
</evidence>
<feature type="compositionally biased region" description="Polar residues" evidence="7">
    <location>
        <begin position="918"/>
        <end position="927"/>
    </location>
</feature>
<feature type="compositionally biased region" description="Low complexity" evidence="7">
    <location>
        <begin position="2765"/>
        <end position="2806"/>
    </location>
</feature>
<feature type="compositionally biased region" description="Basic residues" evidence="7">
    <location>
        <begin position="701"/>
        <end position="710"/>
    </location>
</feature>
<feature type="compositionally biased region" description="Basic and acidic residues" evidence="7">
    <location>
        <begin position="1613"/>
        <end position="1664"/>
    </location>
</feature>
<feature type="region of interest" description="Disordered" evidence="7">
    <location>
        <begin position="2702"/>
        <end position="2721"/>
    </location>
</feature>
<feature type="region of interest" description="Disordered" evidence="7">
    <location>
        <begin position="1613"/>
        <end position="2274"/>
    </location>
</feature>
<feature type="region of interest" description="Disordered" evidence="7">
    <location>
        <begin position="2367"/>
        <end position="2393"/>
    </location>
</feature>
<organism evidence="11 12">
    <name type="scientific">Porites evermanni</name>
    <dbReference type="NCBI Taxonomy" id="104178"/>
    <lineage>
        <taxon>Eukaryota</taxon>
        <taxon>Metazoa</taxon>
        <taxon>Cnidaria</taxon>
        <taxon>Anthozoa</taxon>
        <taxon>Hexacorallia</taxon>
        <taxon>Scleractinia</taxon>
        <taxon>Fungiina</taxon>
        <taxon>Poritidae</taxon>
        <taxon>Porites</taxon>
    </lineage>
</organism>
<keyword evidence="4 8" id="KW-0472">Membrane</keyword>
<feature type="compositionally biased region" description="Basic residues" evidence="7">
    <location>
        <begin position="1374"/>
        <end position="1384"/>
    </location>
</feature>
<reference evidence="11 12" key="1">
    <citation type="submission" date="2022-05" db="EMBL/GenBank/DDBJ databases">
        <authorList>
            <consortium name="Genoscope - CEA"/>
            <person name="William W."/>
        </authorList>
    </citation>
    <scope>NUCLEOTIDE SEQUENCE [LARGE SCALE GENOMIC DNA]</scope>
</reference>
<evidence type="ECO:0000256" key="5">
    <source>
        <dbReference type="ARBA" id="ARBA00023157"/>
    </source>
</evidence>
<feature type="compositionally biased region" description="Basic and acidic residues" evidence="7">
    <location>
        <begin position="1860"/>
        <end position="1942"/>
    </location>
</feature>
<keyword evidence="5" id="KW-1015">Disulfide bond</keyword>
<feature type="compositionally biased region" description="Basic and acidic residues" evidence="7">
    <location>
        <begin position="2068"/>
        <end position="2094"/>
    </location>
</feature>
<feature type="region of interest" description="Disordered" evidence="7">
    <location>
        <begin position="1407"/>
        <end position="1460"/>
    </location>
</feature>
<dbReference type="InterPro" id="IPR051587">
    <property type="entry name" value="Adhesion_GPCR"/>
</dbReference>
<feature type="compositionally biased region" description="Basic and acidic residues" evidence="7">
    <location>
        <begin position="650"/>
        <end position="667"/>
    </location>
</feature>
<dbReference type="Pfam" id="PF02793">
    <property type="entry name" value="HRM"/>
    <property type="match status" value="1"/>
</dbReference>
<dbReference type="InterPro" id="IPR000203">
    <property type="entry name" value="GPS"/>
</dbReference>
<feature type="region of interest" description="Disordered" evidence="7">
    <location>
        <begin position="1241"/>
        <end position="1293"/>
    </location>
</feature>
<feature type="compositionally biased region" description="Basic residues" evidence="7">
    <location>
        <begin position="2055"/>
        <end position="2067"/>
    </location>
</feature>
<feature type="compositionally biased region" description="Polar residues" evidence="7">
    <location>
        <begin position="2807"/>
        <end position="2822"/>
    </location>
</feature>
<feature type="compositionally biased region" description="Polar residues" evidence="7">
    <location>
        <begin position="1420"/>
        <end position="1432"/>
    </location>
</feature>
<protein>
    <submittedName>
        <fullName evidence="11">Uncharacterized protein</fullName>
    </submittedName>
</protein>
<comment type="caution">
    <text evidence="11">The sequence shown here is derived from an EMBL/GenBank/DDBJ whole genome shotgun (WGS) entry which is preliminary data.</text>
</comment>
<dbReference type="InterPro" id="IPR036445">
    <property type="entry name" value="GPCR_2_extracell_dom_sf"/>
</dbReference>
<feature type="compositionally biased region" description="Basic and acidic residues" evidence="7">
    <location>
        <begin position="2166"/>
        <end position="2181"/>
    </location>
</feature>
<feature type="domain" description="G-protein coupled receptors family 2 profile 1" evidence="10">
    <location>
        <begin position="2893"/>
        <end position="2946"/>
    </location>
</feature>
<feature type="compositionally biased region" description="Basic and acidic residues" evidence="7">
    <location>
        <begin position="675"/>
        <end position="700"/>
    </location>
</feature>
<dbReference type="PROSITE" id="PS50221">
    <property type="entry name" value="GAIN_B"/>
    <property type="match status" value="1"/>
</dbReference>
<dbReference type="Gene3D" id="4.10.1240.10">
    <property type="entry name" value="GPCR, family 2, extracellular hormone receptor domain"/>
    <property type="match status" value="1"/>
</dbReference>
<feature type="compositionally biased region" description="Polar residues" evidence="7">
    <location>
        <begin position="2658"/>
        <end position="2679"/>
    </location>
</feature>
<feature type="compositionally biased region" description="Acidic residues" evidence="7">
    <location>
        <begin position="779"/>
        <end position="790"/>
    </location>
</feature>
<evidence type="ECO:0000256" key="3">
    <source>
        <dbReference type="ARBA" id="ARBA00022989"/>
    </source>
</evidence>
<feature type="compositionally biased region" description="Basic and acidic residues" evidence="7">
    <location>
        <begin position="1982"/>
        <end position="2008"/>
    </location>
</feature>
<feature type="region of interest" description="Disordered" evidence="7">
    <location>
        <begin position="348"/>
        <end position="394"/>
    </location>
</feature>
<feature type="compositionally biased region" description="Basic and acidic residues" evidence="7">
    <location>
        <begin position="1181"/>
        <end position="1208"/>
    </location>
</feature>
<feature type="compositionally biased region" description="Polar residues" evidence="7">
    <location>
        <begin position="2540"/>
        <end position="2552"/>
    </location>
</feature>
<evidence type="ECO:0000256" key="7">
    <source>
        <dbReference type="SAM" id="MobiDB-lite"/>
    </source>
</evidence>
<feature type="compositionally biased region" description="Basic and acidic residues" evidence="7">
    <location>
        <begin position="2023"/>
        <end position="2033"/>
    </location>
</feature>
<feature type="transmembrane region" description="Helical" evidence="8">
    <location>
        <begin position="3247"/>
        <end position="3268"/>
    </location>
</feature>
<feature type="compositionally biased region" description="Basic and acidic residues" evidence="7">
    <location>
        <begin position="555"/>
        <end position="569"/>
    </location>
</feature>
<feature type="compositionally biased region" description="Acidic residues" evidence="7">
    <location>
        <begin position="229"/>
        <end position="244"/>
    </location>
</feature>
<feature type="domain" description="GAIN-B" evidence="9">
    <location>
        <begin position="3081"/>
        <end position="3234"/>
    </location>
</feature>
<feature type="compositionally biased region" description="Basic and acidic residues" evidence="7">
    <location>
        <begin position="882"/>
        <end position="892"/>
    </location>
</feature>
<dbReference type="SMART" id="SM00303">
    <property type="entry name" value="GPS"/>
    <property type="match status" value="1"/>
</dbReference>
<dbReference type="InterPro" id="IPR001879">
    <property type="entry name" value="GPCR_2_extracellular_dom"/>
</dbReference>
<feature type="region of interest" description="Disordered" evidence="7">
    <location>
        <begin position="2496"/>
        <end position="2515"/>
    </location>
</feature>
<feature type="compositionally biased region" description="Polar residues" evidence="7">
    <location>
        <begin position="1036"/>
        <end position="1047"/>
    </location>
</feature>
<feature type="compositionally biased region" description="Basic and acidic residues" evidence="7">
    <location>
        <begin position="3383"/>
        <end position="3399"/>
    </location>
</feature>
<dbReference type="PANTHER" id="PTHR45813">
    <property type="entry name" value="IG-LIKE DOMAIN-CONTAINING PROTEIN"/>
    <property type="match status" value="1"/>
</dbReference>
<feature type="region of interest" description="Disordered" evidence="7">
    <location>
        <begin position="1036"/>
        <end position="1225"/>
    </location>
</feature>
<feature type="compositionally biased region" description="Acidic residues" evidence="7">
    <location>
        <begin position="893"/>
        <end position="909"/>
    </location>
</feature>
<feature type="compositionally biased region" description="Basic and acidic residues" evidence="7">
    <location>
        <begin position="2252"/>
        <end position="2274"/>
    </location>
</feature>
<gene>
    <name evidence="11" type="ORF">PEVE_00025274</name>
</gene>
<feature type="compositionally biased region" description="Low complexity" evidence="7">
    <location>
        <begin position="464"/>
        <end position="476"/>
    </location>
</feature>